<dbReference type="Gene3D" id="1.50.40.10">
    <property type="entry name" value="Mitochondrial carrier domain"/>
    <property type="match status" value="1"/>
</dbReference>
<dbReference type="PROSITE" id="PS50920">
    <property type="entry name" value="SOLCAR"/>
    <property type="match status" value="3"/>
</dbReference>
<comment type="similarity">
    <text evidence="7">Belongs to the mitochondrial carrier (TC 2.A.29) family.</text>
</comment>
<name>G0TU36_TRYVY</name>
<evidence type="ECO:0000256" key="1">
    <source>
        <dbReference type="ARBA" id="ARBA00004141"/>
    </source>
</evidence>
<feature type="repeat" description="Solcar" evidence="6">
    <location>
        <begin position="31"/>
        <end position="125"/>
    </location>
</feature>
<evidence type="ECO:0000256" key="3">
    <source>
        <dbReference type="ARBA" id="ARBA00022692"/>
    </source>
</evidence>
<dbReference type="EMBL" id="HE573020">
    <property type="protein sequence ID" value="CCC47470.1"/>
    <property type="molecule type" value="Genomic_DNA"/>
</dbReference>
<protein>
    <submittedName>
        <fullName evidence="8">Putative mitochondrial carrier protein</fullName>
    </submittedName>
</protein>
<reference evidence="8" key="1">
    <citation type="journal article" date="2012" name="Proc. Natl. Acad. Sci. U.S.A.">
        <title>Antigenic diversity is generated by distinct evolutionary mechanisms in African trypanosome species.</title>
        <authorList>
            <person name="Jackson A.P."/>
            <person name="Berry A."/>
            <person name="Aslett M."/>
            <person name="Allison H.C."/>
            <person name="Burton P."/>
            <person name="Vavrova-Anderson J."/>
            <person name="Brown R."/>
            <person name="Browne H."/>
            <person name="Corton N."/>
            <person name="Hauser H."/>
            <person name="Gamble J."/>
            <person name="Gilderthorp R."/>
            <person name="Marcello L."/>
            <person name="McQuillan J."/>
            <person name="Otto T.D."/>
            <person name="Quail M.A."/>
            <person name="Sanders M.J."/>
            <person name="van Tonder A."/>
            <person name="Ginger M.L."/>
            <person name="Field M.C."/>
            <person name="Barry J.D."/>
            <person name="Hertz-Fowler C."/>
            <person name="Berriman M."/>
        </authorList>
    </citation>
    <scope>NUCLEOTIDE SEQUENCE</scope>
    <source>
        <strain evidence="8">Y486</strain>
    </source>
</reference>
<dbReference type="Pfam" id="PF00153">
    <property type="entry name" value="Mito_carr"/>
    <property type="match status" value="3"/>
</dbReference>
<evidence type="ECO:0000256" key="7">
    <source>
        <dbReference type="RuleBase" id="RU000488"/>
    </source>
</evidence>
<keyword evidence="4" id="KW-0677">Repeat</keyword>
<evidence type="ECO:0000256" key="4">
    <source>
        <dbReference type="ARBA" id="ARBA00022737"/>
    </source>
</evidence>
<feature type="repeat" description="Solcar" evidence="6">
    <location>
        <begin position="174"/>
        <end position="260"/>
    </location>
</feature>
<proteinExistence type="inferred from homology"/>
<dbReference type="GO" id="GO:0055085">
    <property type="term" value="P:transmembrane transport"/>
    <property type="evidence" value="ECO:0007669"/>
    <property type="project" value="InterPro"/>
</dbReference>
<dbReference type="InterPro" id="IPR002067">
    <property type="entry name" value="MCP"/>
</dbReference>
<feature type="repeat" description="Solcar" evidence="6">
    <location>
        <begin position="278"/>
        <end position="367"/>
    </location>
</feature>
<sequence length="372" mass="40611">MAQEAQSAASGDLPNGGSVGEKHLLFKRDWYTAAATSVAGGVAGACSRTLTAPLDRIKIIVQEGHLVASTKRVSRFKPAQLMDVFHLIWADAGWRGFWRGNGINCLKAGPEFAIVFTLRRYLLSFYEDGIDIESECARKLMEVDAHGVAHQGPLLAISAAPPPFNRFFTLSSVPRIFVNFLIGATAGFGAQLTLYPLEVVKTRMTVSRRSEFPGGIRELVVETYRNGGIADFYRGLIPNMVGVLVYRGLEVGIYSTAQQQIMMHRMQRQGKSRHDSALSSVETAVVSMIASTVAQTVSYPLNVVRTRLQTQGINGRAVKYTGMTDCFVKMVRTKGVASLFSGITANYLKAVPASACMFVVFEKLQNLLVGDD</sequence>
<evidence type="ECO:0000313" key="8">
    <source>
        <dbReference type="EMBL" id="CCC47470.1"/>
    </source>
</evidence>
<evidence type="ECO:0000256" key="2">
    <source>
        <dbReference type="ARBA" id="ARBA00022448"/>
    </source>
</evidence>
<keyword evidence="2 7" id="KW-0813">Transport</keyword>
<dbReference type="VEuPathDB" id="TriTrypDB:TvY486_0401360"/>
<dbReference type="PRINTS" id="PR00926">
    <property type="entry name" value="MITOCARRIER"/>
</dbReference>
<dbReference type="AlphaFoldDB" id="G0TU36"/>
<evidence type="ECO:0000256" key="5">
    <source>
        <dbReference type="ARBA" id="ARBA00023136"/>
    </source>
</evidence>
<dbReference type="InterPro" id="IPR023395">
    <property type="entry name" value="MCP_dom_sf"/>
</dbReference>
<keyword evidence="3 6" id="KW-0812">Transmembrane</keyword>
<keyword evidence="5 6" id="KW-0472">Membrane</keyword>
<accession>G0TU36</accession>
<evidence type="ECO:0000256" key="6">
    <source>
        <dbReference type="PROSITE-ProRule" id="PRU00282"/>
    </source>
</evidence>
<comment type="subcellular location">
    <subcellularLocation>
        <location evidence="1">Membrane</location>
        <topology evidence="1">Multi-pass membrane protein</topology>
    </subcellularLocation>
</comment>
<dbReference type="InterPro" id="IPR018108">
    <property type="entry name" value="MCP_transmembrane"/>
</dbReference>
<gene>
    <name evidence="8" type="ORF">TVY486_0401360</name>
</gene>
<dbReference type="OMA" id="INCFKAG"/>
<dbReference type="PANTHER" id="PTHR24089">
    <property type="entry name" value="SOLUTE CARRIER FAMILY 25"/>
    <property type="match status" value="1"/>
</dbReference>
<dbReference type="SUPFAM" id="SSF103506">
    <property type="entry name" value="Mitochondrial carrier"/>
    <property type="match status" value="1"/>
</dbReference>
<dbReference type="GO" id="GO:0016020">
    <property type="term" value="C:membrane"/>
    <property type="evidence" value="ECO:0007669"/>
    <property type="project" value="UniProtKB-SubCell"/>
</dbReference>
<organism evidence="8">
    <name type="scientific">Trypanosoma vivax (strain Y486)</name>
    <dbReference type="NCBI Taxonomy" id="1055687"/>
    <lineage>
        <taxon>Eukaryota</taxon>
        <taxon>Discoba</taxon>
        <taxon>Euglenozoa</taxon>
        <taxon>Kinetoplastea</taxon>
        <taxon>Metakinetoplastina</taxon>
        <taxon>Trypanosomatida</taxon>
        <taxon>Trypanosomatidae</taxon>
        <taxon>Trypanosoma</taxon>
        <taxon>Duttonella</taxon>
    </lineage>
</organism>